<dbReference type="InterPro" id="IPR041043">
    <property type="entry name" value="DUF5622"/>
</dbReference>
<accession>A0A7C4BE47</accession>
<evidence type="ECO:0000313" key="2">
    <source>
        <dbReference type="EMBL" id="HGI88276.1"/>
    </source>
</evidence>
<name>A0A7C4BE47_9CREN</name>
<dbReference type="AlphaFoldDB" id="A0A7C4BE47"/>
<feature type="domain" description="DUF5622" evidence="1">
    <location>
        <begin position="3"/>
        <end position="65"/>
    </location>
</feature>
<evidence type="ECO:0000259" key="1">
    <source>
        <dbReference type="Pfam" id="PF18533"/>
    </source>
</evidence>
<organism evidence="2">
    <name type="scientific">Ignisphaera aggregans</name>
    <dbReference type="NCBI Taxonomy" id="334771"/>
    <lineage>
        <taxon>Archaea</taxon>
        <taxon>Thermoproteota</taxon>
        <taxon>Thermoprotei</taxon>
        <taxon>Desulfurococcales</taxon>
        <taxon>Desulfurococcaceae</taxon>
        <taxon>Ignisphaera</taxon>
    </lineage>
</organism>
<protein>
    <submittedName>
        <fullName evidence="2">Cren protein</fullName>
    </submittedName>
</protein>
<dbReference type="Gene3D" id="3.30.160.830">
    <property type="match status" value="1"/>
</dbReference>
<comment type="caution">
    <text evidence="2">The sequence shown here is derived from an EMBL/GenBank/DDBJ whole genome shotgun (WGS) entry which is preliminary data.</text>
</comment>
<reference evidence="2" key="1">
    <citation type="journal article" date="2020" name="mSystems">
        <title>Genome- and Community-Level Interaction Insights into Carbon Utilization and Element Cycling Functions of Hydrothermarchaeota in Hydrothermal Sediment.</title>
        <authorList>
            <person name="Zhou Z."/>
            <person name="Liu Y."/>
            <person name="Xu W."/>
            <person name="Pan J."/>
            <person name="Luo Z.H."/>
            <person name="Li M."/>
        </authorList>
    </citation>
    <scope>NUCLEOTIDE SEQUENCE [LARGE SCALE GENOMIC DNA]</scope>
    <source>
        <strain evidence="2">SpSt-732</strain>
    </source>
</reference>
<sequence>MGLKHKKYIYVKRADGAFVKVRVLKSRQEDEGKYIVVGPKVVRPPSTATIINEESLPESVRKELYSI</sequence>
<proteinExistence type="predicted"/>
<dbReference type="Pfam" id="PF18533">
    <property type="entry name" value="DUF5622"/>
    <property type="match status" value="1"/>
</dbReference>
<dbReference type="EMBL" id="DTFF01000064">
    <property type="protein sequence ID" value="HGI88276.1"/>
    <property type="molecule type" value="Genomic_DNA"/>
</dbReference>
<gene>
    <name evidence="2" type="ORF">ENV14_07835</name>
</gene>